<evidence type="ECO:0000313" key="3">
    <source>
        <dbReference type="Proteomes" id="UP001310890"/>
    </source>
</evidence>
<dbReference type="AlphaFoldDB" id="A0AAN7YNV3"/>
<accession>A0AAN7YNV3</accession>
<name>A0AAN7YNV3_9PEZI</name>
<reference evidence="2" key="1">
    <citation type="submission" date="2023-08" db="EMBL/GenBank/DDBJ databases">
        <title>Black Yeasts Isolated from many extreme environments.</title>
        <authorList>
            <person name="Coleine C."/>
            <person name="Stajich J.E."/>
            <person name="Selbmann L."/>
        </authorList>
    </citation>
    <scope>NUCLEOTIDE SEQUENCE</scope>
    <source>
        <strain evidence="2">CCFEE 5401</strain>
    </source>
</reference>
<gene>
    <name evidence="2" type="ORF">LTR62_004842</name>
</gene>
<proteinExistence type="predicted"/>
<comment type="caution">
    <text evidence="2">The sequence shown here is derived from an EMBL/GenBank/DDBJ whole genome shotgun (WGS) entry which is preliminary data.</text>
</comment>
<protein>
    <submittedName>
        <fullName evidence="2">Uncharacterized protein</fullName>
    </submittedName>
</protein>
<evidence type="ECO:0000313" key="2">
    <source>
        <dbReference type="EMBL" id="KAK5111546.1"/>
    </source>
</evidence>
<evidence type="ECO:0000256" key="1">
    <source>
        <dbReference type="SAM" id="MobiDB-lite"/>
    </source>
</evidence>
<sequence length="380" mass="41865">MPLTRHTPRSSAAASIASPAVQDTTGMSDRAKRMLKQLTTDARFEDKAEKPSLDPTNVYHYRGAVYERKGDEPIEWLEEESRGKRRSGGDAHTERVEGSRKRRLSQGDDENGAGGKKARPSEPTPVSEVKRRKVKGDKPARDINTAARPPAEKRTTTKDLTSTTTKKRPMPSTNPPPPERKRKRQDDQADFFIPLSKRRLPPPAPALTRAKPKPTHKAATPASPPTFTLATPHEPKSCSQARADAIASGINLSPLRNETDALWLSPRPRLARDMSALMREVARLNGIIKDSTRALTDLKACRAKAQHPETSRADSVVLPSSPAFKTADNVVEAEAEVEGGISEDRAEEVLFGGRMAGETFKKRDERFGVERGVLEGFFQT</sequence>
<feature type="compositionally biased region" description="Basic and acidic residues" evidence="1">
    <location>
        <begin position="79"/>
        <end position="99"/>
    </location>
</feature>
<feature type="region of interest" description="Disordered" evidence="1">
    <location>
        <begin position="1"/>
        <end position="34"/>
    </location>
</feature>
<dbReference type="Proteomes" id="UP001310890">
    <property type="component" value="Unassembled WGS sequence"/>
</dbReference>
<dbReference type="EMBL" id="JAVRRL010000038">
    <property type="protein sequence ID" value="KAK5111546.1"/>
    <property type="molecule type" value="Genomic_DNA"/>
</dbReference>
<organism evidence="2 3">
    <name type="scientific">Meristemomyces frigidus</name>
    <dbReference type="NCBI Taxonomy" id="1508187"/>
    <lineage>
        <taxon>Eukaryota</taxon>
        <taxon>Fungi</taxon>
        <taxon>Dikarya</taxon>
        <taxon>Ascomycota</taxon>
        <taxon>Pezizomycotina</taxon>
        <taxon>Dothideomycetes</taxon>
        <taxon>Dothideomycetidae</taxon>
        <taxon>Mycosphaerellales</taxon>
        <taxon>Teratosphaeriaceae</taxon>
        <taxon>Meristemomyces</taxon>
    </lineage>
</organism>
<feature type="region of interest" description="Disordered" evidence="1">
    <location>
        <begin position="65"/>
        <end position="234"/>
    </location>
</feature>
<feature type="compositionally biased region" description="Low complexity" evidence="1">
    <location>
        <begin position="10"/>
        <end position="20"/>
    </location>
</feature>